<evidence type="ECO:0008006" key="5">
    <source>
        <dbReference type="Google" id="ProtNLM"/>
    </source>
</evidence>
<evidence type="ECO:0000259" key="2">
    <source>
        <dbReference type="Pfam" id="PF03478"/>
    </source>
</evidence>
<dbReference type="InterPro" id="IPR001810">
    <property type="entry name" value="F-box_dom"/>
</dbReference>
<organism evidence="3 4">
    <name type="scientific">Rubroshorea leprosula</name>
    <dbReference type="NCBI Taxonomy" id="152421"/>
    <lineage>
        <taxon>Eukaryota</taxon>
        <taxon>Viridiplantae</taxon>
        <taxon>Streptophyta</taxon>
        <taxon>Embryophyta</taxon>
        <taxon>Tracheophyta</taxon>
        <taxon>Spermatophyta</taxon>
        <taxon>Magnoliopsida</taxon>
        <taxon>eudicotyledons</taxon>
        <taxon>Gunneridae</taxon>
        <taxon>Pentapetalae</taxon>
        <taxon>rosids</taxon>
        <taxon>malvids</taxon>
        <taxon>Malvales</taxon>
        <taxon>Dipterocarpaceae</taxon>
        <taxon>Rubroshorea</taxon>
    </lineage>
</organism>
<dbReference type="Pfam" id="PF00646">
    <property type="entry name" value="F-box"/>
    <property type="match status" value="1"/>
</dbReference>
<feature type="domain" description="KIB1-4 beta-propeller" evidence="2">
    <location>
        <begin position="93"/>
        <end position="394"/>
    </location>
</feature>
<dbReference type="InterPro" id="IPR050942">
    <property type="entry name" value="F-box_BR-signaling"/>
</dbReference>
<accession>A0AAV5ILF6</accession>
<dbReference type="InterPro" id="IPR005174">
    <property type="entry name" value="KIB1-4_b-propeller"/>
</dbReference>
<dbReference type="Proteomes" id="UP001054252">
    <property type="component" value="Unassembled WGS sequence"/>
</dbReference>
<protein>
    <recommendedName>
        <fullName evidence="5">DUF295 domain-containing protein</fullName>
    </recommendedName>
</protein>
<evidence type="ECO:0000313" key="4">
    <source>
        <dbReference type="Proteomes" id="UP001054252"/>
    </source>
</evidence>
<gene>
    <name evidence="3" type="ORF">SLEP1_g13391</name>
</gene>
<proteinExistence type="predicted"/>
<evidence type="ECO:0000259" key="1">
    <source>
        <dbReference type="Pfam" id="PF00646"/>
    </source>
</evidence>
<name>A0AAV5ILF6_9ROSI</name>
<comment type="caution">
    <text evidence="3">The sequence shown here is derived from an EMBL/GenBank/DDBJ whole genome shotgun (WGS) entry which is preliminary data.</text>
</comment>
<dbReference type="Pfam" id="PF03478">
    <property type="entry name" value="Beta-prop_KIB1-4"/>
    <property type="match status" value="1"/>
</dbReference>
<dbReference type="PANTHER" id="PTHR44259:SF15">
    <property type="entry name" value="F-BOX PROTEIN KIB2-RELATED"/>
    <property type="match status" value="1"/>
</dbReference>
<dbReference type="AlphaFoldDB" id="A0AAV5ILF6"/>
<feature type="domain" description="F-box" evidence="1">
    <location>
        <begin position="22"/>
        <end position="56"/>
    </location>
</feature>
<dbReference type="PANTHER" id="PTHR44259">
    <property type="entry name" value="OS07G0183000 PROTEIN-RELATED"/>
    <property type="match status" value="1"/>
</dbReference>
<reference evidence="3 4" key="1">
    <citation type="journal article" date="2021" name="Commun. Biol.">
        <title>The genome of Shorea leprosula (Dipterocarpaceae) highlights the ecological relevance of drought in aseasonal tropical rainforests.</title>
        <authorList>
            <person name="Ng K.K.S."/>
            <person name="Kobayashi M.J."/>
            <person name="Fawcett J.A."/>
            <person name="Hatakeyama M."/>
            <person name="Paape T."/>
            <person name="Ng C.H."/>
            <person name="Ang C.C."/>
            <person name="Tnah L.H."/>
            <person name="Lee C.T."/>
            <person name="Nishiyama T."/>
            <person name="Sese J."/>
            <person name="O'Brien M.J."/>
            <person name="Copetti D."/>
            <person name="Mohd Noor M.I."/>
            <person name="Ong R.C."/>
            <person name="Putra M."/>
            <person name="Sireger I.Z."/>
            <person name="Indrioko S."/>
            <person name="Kosugi Y."/>
            <person name="Izuno A."/>
            <person name="Isagi Y."/>
            <person name="Lee S.L."/>
            <person name="Shimizu K.K."/>
        </authorList>
    </citation>
    <scope>NUCLEOTIDE SEQUENCE [LARGE SCALE GENOMIC DNA]</scope>
    <source>
        <strain evidence="3">214</strain>
    </source>
</reference>
<sequence>MTKRSREECGDSTGQNIQRRIELPEDLFCPIMERLPLIDVIRAKVVSHACNSSAASVLSSDSHTRFMKSPWLILPPKQLGEDGYTSMGRGRIMNLEENRVYDLKKTTSDLVSEFGCIGSSHGWLILSDHKSLTPFLFNPFTEARIQLPSLKPLFGIGGIEEGEGDDARTCKILCGDDEWVTVWKQEVRQSFVSKAFLTAEPTGGDFAVVLLCYYNNTEEVLYYKNGGDRSWIQFCGLGVPNFIECCDIMCCGNNLYVLGPGWISTWDLGGDRPEKRRTIEDFLPEESFERPNFFRYRDYLVESNGEILLVFRFVPENNSGITAEIFDVFKLDLEENKGVRVETLGDDRSLFLGQNQSVSISTKDFSRCKGDSIYFTHDTLGFHLYRGTDMGIYSFKDRKVSPITQFSSERCLKPDQVPRWLIPSSC</sequence>
<keyword evidence="4" id="KW-1185">Reference proteome</keyword>
<dbReference type="EMBL" id="BPVZ01000016">
    <property type="protein sequence ID" value="GKV00754.1"/>
    <property type="molecule type" value="Genomic_DNA"/>
</dbReference>
<evidence type="ECO:0000313" key="3">
    <source>
        <dbReference type="EMBL" id="GKV00754.1"/>
    </source>
</evidence>